<proteinExistence type="predicted"/>
<comment type="caution">
    <text evidence="1">The sequence shown here is derived from an EMBL/GenBank/DDBJ whole genome shotgun (WGS) entry which is preliminary data.</text>
</comment>
<sequence>MPPKKPVKVSESRDLVPVGPRHVSAKTRVSRRNEDGLLPTTARAIVLRNGKHGAMGTGELMSTRKVSGREKLDLLGEDLIAKSKTALGTPFRLQQCLNIADSQFNVYLDSILELQDHETFYNAFSREIYSRMSSTTTTKGQADPLKNRPLVMTALGTRIHNSYMLTSAWRFIRDGLETLDQEGIADDRVRVQLRDDPDLRTQYLILYDIVNVLVDALQANFSVLATKTAHFSQYFKTVEGSDPDDPDIAFDWASLKTSYKSFVDSIVIELCLPHSQFPKYILTSILEDAVDEAPGESKRFPQALWDALGDLSVAVKLQEILEAPLLGPDGEKWRKLPRESPEEFIRWVEAQSSSDEASKTFEANGLDIIFPLENTKKRNVLDMMWRRINAAYEKSTGANLETLWQLGNETKRVPYWGTRNPPNINDDAKGLVPYKATKETGKKGQKRLAITNDAASDGGSMPSLETVSDSSEGDEDGPVHPGSDEWETDDEDDGDDEYGDSDYDTEEEEEMKIYARMAMDTAYSHPDFMDQRNPTNDKMLAEERKDNPFLKLLGSLRGRMFSANPKLKTTGRGEPRQPSGTLPTYRPAPPATDAASKSRNVTVEEVEDEDAPTEAAKKKKKKPKKKKKKPTAATDPGRASPQPDAAPVALAPSETLPAPAQTQAPVTPATPSAKTKPTPPKSPPPKSPPRKSPPLTSRSTLGSGSTATLANMSTASLDITRQQTAQSAHSYLQSEHIKDQKTKIKSRPEHGNLQSITEKKGFLSRFGKKKDNVSPEEKEREKQSMSKWFGNLTKKASEGMHQILHTQGKQSVKPMKWDHFVKIMKEMGFSYDPSTAGSSVRFDPPGGEARSISFHKPHPDSTIDPITLTLWGKKLKDYYGWSEEIFLHHAGA</sequence>
<evidence type="ECO:0000313" key="2">
    <source>
        <dbReference type="Proteomes" id="UP000814140"/>
    </source>
</evidence>
<keyword evidence="2" id="KW-1185">Reference proteome</keyword>
<reference evidence="1" key="2">
    <citation type="journal article" date="2022" name="New Phytol.">
        <title>Evolutionary transition to the ectomycorrhizal habit in the genomes of a hyperdiverse lineage of mushroom-forming fungi.</title>
        <authorList>
            <person name="Looney B."/>
            <person name="Miyauchi S."/>
            <person name="Morin E."/>
            <person name="Drula E."/>
            <person name="Courty P.E."/>
            <person name="Kohler A."/>
            <person name="Kuo A."/>
            <person name="LaButti K."/>
            <person name="Pangilinan J."/>
            <person name="Lipzen A."/>
            <person name="Riley R."/>
            <person name="Andreopoulos W."/>
            <person name="He G."/>
            <person name="Johnson J."/>
            <person name="Nolan M."/>
            <person name="Tritt A."/>
            <person name="Barry K.W."/>
            <person name="Grigoriev I.V."/>
            <person name="Nagy L.G."/>
            <person name="Hibbett D."/>
            <person name="Henrissat B."/>
            <person name="Matheny P.B."/>
            <person name="Labbe J."/>
            <person name="Martin F.M."/>
        </authorList>
    </citation>
    <scope>NUCLEOTIDE SEQUENCE</scope>
    <source>
        <strain evidence="1">HHB10654</strain>
    </source>
</reference>
<name>A0ACB8T3R9_9AGAM</name>
<gene>
    <name evidence="1" type="ORF">BV25DRAFT_1855093</name>
</gene>
<evidence type="ECO:0000313" key="1">
    <source>
        <dbReference type="EMBL" id="KAI0062875.1"/>
    </source>
</evidence>
<protein>
    <submittedName>
        <fullName evidence="1">Uncharacterized protein</fullName>
    </submittedName>
</protein>
<organism evidence="1 2">
    <name type="scientific">Artomyces pyxidatus</name>
    <dbReference type="NCBI Taxonomy" id="48021"/>
    <lineage>
        <taxon>Eukaryota</taxon>
        <taxon>Fungi</taxon>
        <taxon>Dikarya</taxon>
        <taxon>Basidiomycota</taxon>
        <taxon>Agaricomycotina</taxon>
        <taxon>Agaricomycetes</taxon>
        <taxon>Russulales</taxon>
        <taxon>Auriscalpiaceae</taxon>
        <taxon>Artomyces</taxon>
    </lineage>
</organism>
<accession>A0ACB8T3R9</accession>
<dbReference type="EMBL" id="MU277205">
    <property type="protein sequence ID" value="KAI0062875.1"/>
    <property type="molecule type" value="Genomic_DNA"/>
</dbReference>
<dbReference type="Proteomes" id="UP000814140">
    <property type="component" value="Unassembled WGS sequence"/>
</dbReference>
<reference evidence="1" key="1">
    <citation type="submission" date="2021-03" db="EMBL/GenBank/DDBJ databases">
        <authorList>
            <consortium name="DOE Joint Genome Institute"/>
            <person name="Ahrendt S."/>
            <person name="Looney B.P."/>
            <person name="Miyauchi S."/>
            <person name="Morin E."/>
            <person name="Drula E."/>
            <person name="Courty P.E."/>
            <person name="Chicoki N."/>
            <person name="Fauchery L."/>
            <person name="Kohler A."/>
            <person name="Kuo A."/>
            <person name="Labutti K."/>
            <person name="Pangilinan J."/>
            <person name="Lipzen A."/>
            <person name="Riley R."/>
            <person name="Andreopoulos W."/>
            <person name="He G."/>
            <person name="Johnson J."/>
            <person name="Barry K.W."/>
            <person name="Grigoriev I.V."/>
            <person name="Nagy L."/>
            <person name="Hibbett D."/>
            <person name="Henrissat B."/>
            <person name="Matheny P.B."/>
            <person name="Labbe J."/>
            <person name="Martin F."/>
        </authorList>
    </citation>
    <scope>NUCLEOTIDE SEQUENCE</scope>
    <source>
        <strain evidence="1">HHB10654</strain>
    </source>
</reference>